<name>A0A8X6M2M5_TRICU</name>
<dbReference type="EMBL" id="BMAO01029154">
    <property type="protein sequence ID" value="GFR29757.1"/>
    <property type="molecule type" value="Genomic_DNA"/>
</dbReference>
<feature type="signal peptide" evidence="1">
    <location>
        <begin position="1"/>
        <end position="19"/>
    </location>
</feature>
<dbReference type="OrthoDB" id="8037279at2759"/>
<dbReference type="InterPro" id="IPR008042">
    <property type="entry name" value="Retrotrans_Pao"/>
</dbReference>
<keyword evidence="3" id="KW-1185">Reference proteome</keyword>
<dbReference type="PANTHER" id="PTHR47331:SF1">
    <property type="entry name" value="GAG-LIKE PROTEIN"/>
    <property type="match status" value="1"/>
</dbReference>
<comment type="caution">
    <text evidence="2">The sequence shown here is derived from an EMBL/GenBank/DDBJ whole genome shotgun (WGS) entry which is preliminary data.</text>
</comment>
<evidence type="ECO:0000313" key="2">
    <source>
        <dbReference type="EMBL" id="GFR29757.1"/>
    </source>
</evidence>
<dbReference type="Proteomes" id="UP000887116">
    <property type="component" value="Unassembled WGS sequence"/>
</dbReference>
<keyword evidence="1" id="KW-0732">Signal</keyword>
<evidence type="ECO:0000313" key="3">
    <source>
        <dbReference type="Proteomes" id="UP000887116"/>
    </source>
</evidence>
<gene>
    <name evidence="2" type="primary">AVEN_240424_1</name>
    <name evidence="2" type="ORF">TNCT_68561</name>
</gene>
<feature type="chain" id="PRO_5036447931" evidence="1">
    <location>
        <begin position="20"/>
        <end position="100"/>
    </location>
</feature>
<evidence type="ECO:0000256" key="1">
    <source>
        <dbReference type="SAM" id="SignalP"/>
    </source>
</evidence>
<organism evidence="2 3">
    <name type="scientific">Trichonephila clavata</name>
    <name type="common">Joro spider</name>
    <name type="synonym">Nephila clavata</name>
    <dbReference type="NCBI Taxonomy" id="2740835"/>
    <lineage>
        <taxon>Eukaryota</taxon>
        <taxon>Metazoa</taxon>
        <taxon>Ecdysozoa</taxon>
        <taxon>Arthropoda</taxon>
        <taxon>Chelicerata</taxon>
        <taxon>Arachnida</taxon>
        <taxon>Araneae</taxon>
        <taxon>Araneomorphae</taxon>
        <taxon>Entelegynae</taxon>
        <taxon>Araneoidea</taxon>
        <taxon>Nephilidae</taxon>
        <taxon>Trichonephila</taxon>
    </lineage>
</organism>
<sequence length="100" mass="11821">MFDLLGFLLPVLLTAKLLLQEMWVCGVSWDTPLPENIKSKFLKWYNRLEVLSELRIPWRMGVGDRSFWSLHVFCDTSQHAYATIIFLRCETNEENLSVLW</sequence>
<proteinExistence type="predicted"/>
<protein>
    <submittedName>
        <fullName evidence="2">Integrase catalytic domain-containing protein</fullName>
    </submittedName>
</protein>
<dbReference type="Pfam" id="PF05380">
    <property type="entry name" value="Peptidase_A17"/>
    <property type="match status" value="1"/>
</dbReference>
<dbReference type="PANTHER" id="PTHR47331">
    <property type="entry name" value="PHD-TYPE DOMAIN-CONTAINING PROTEIN"/>
    <property type="match status" value="1"/>
</dbReference>
<reference evidence="2" key="1">
    <citation type="submission" date="2020-07" db="EMBL/GenBank/DDBJ databases">
        <title>Multicomponent nature underlies the extraordinary mechanical properties of spider dragline silk.</title>
        <authorList>
            <person name="Kono N."/>
            <person name="Nakamura H."/>
            <person name="Mori M."/>
            <person name="Yoshida Y."/>
            <person name="Ohtoshi R."/>
            <person name="Malay A.D."/>
            <person name="Moran D.A.P."/>
            <person name="Tomita M."/>
            <person name="Numata K."/>
            <person name="Arakawa K."/>
        </authorList>
    </citation>
    <scope>NUCLEOTIDE SEQUENCE</scope>
</reference>
<accession>A0A8X6M2M5</accession>
<dbReference type="AlphaFoldDB" id="A0A8X6M2M5"/>